<dbReference type="InParanoid" id="A7SIM9"/>
<dbReference type="SMART" id="SM00184">
    <property type="entry name" value="RING"/>
    <property type="match status" value="1"/>
</dbReference>
<dbReference type="EMBL" id="DS469670">
    <property type="protein sequence ID" value="EDO36436.1"/>
    <property type="molecule type" value="Genomic_DNA"/>
</dbReference>
<feature type="repeat" description="NHL" evidence="10">
    <location>
        <begin position="458"/>
        <end position="502"/>
    </location>
</feature>
<evidence type="ECO:0000256" key="1">
    <source>
        <dbReference type="ARBA" id="ARBA00008518"/>
    </source>
</evidence>
<feature type="repeat" description="NHL" evidence="10">
    <location>
        <begin position="600"/>
        <end position="643"/>
    </location>
</feature>
<feature type="domain" description="RING-type" evidence="12">
    <location>
        <begin position="16"/>
        <end position="59"/>
    </location>
</feature>
<reference evidence="14 15" key="1">
    <citation type="journal article" date="2007" name="Science">
        <title>Sea anemone genome reveals ancestral eumetazoan gene repertoire and genomic organization.</title>
        <authorList>
            <person name="Putnam N.H."/>
            <person name="Srivastava M."/>
            <person name="Hellsten U."/>
            <person name="Dirks B."/>
            <person name="Chapman J."/>
            <person name="Salamov A."/>
            <person name="Terry A."/>
            <person name="Shapiro H."/>
            <person name="Lindquist E."/>
            <person name="Kapitonov V.V."/>
            <person name="Jurka J."/>
            <person name="Genikhovich G."/>
            <person name="Grigoriev I.V."/>
            <person name="Lucas S.M."/>
            <person name="Steele R.E."/>
            <person name="Finnerty J.R."/>
            <person name="Technau U."/>
            <person name="Martindale M.Q."/>
            <person name="Rokhsar D.S."/>
        </authorList>
    </citation>
    <scope>NUCLEOTIDE SEQUENCE [LARGE SCALE GENOMIC DNA]</scope>
    <source>
        <strain evidence="15">CH2 X CH6</strain>
    </source>
</reference>
<keyword evidence="11" id="KW-0175">Coiled coil</keyword>
<protein>
    <submittedName>
        <fullName evidence="14">Uncharacterized protein</fullName>
    </submittedName>
</protein>
<feature type="repeat" description="NHL" evidence="10">
    <location>
        <begin position="411"/>
        <end position="454"/>
    </location>
</feature>
<keyword evidence="2" id="KW-0479">Metal-binding</keyword>
<evidence type="ECO:0000256" key="9">
    <source>
        <dbReference type="PROSITE-ProRule" id="PRU00087"/>
    </source>
</evidence>
<dbReference type="GO" id="GO:0008270">
    <property type="term" value="F:zinc ion binding"/>
    <property type="evidence" value="ECO:0007669"/>
    <property type="project" value="UniProtKB-KW"/>
</dbReference>
<dbReference type="SUPFAM" id="SSF57850">
    <property type="entry name" value="RING/U-box"/>
    <property type="match status" value="1"/>
</dbReference>
<dbReference type="PROSITE" id="PS50089">
    <property type="entry name" value="ZF_RING_2"/>
    <property type="match status" value="1"/>
</dbReference>
<dbReference type="GO" id="GO:0061630">
    <property type="term" value="F:ubiquitin protein ligase activity"/>
    <property type="evidence" value="ECO:0000318"/>
    <property type="project" value="GO_Central"/>
</dbReference>
<evidence type="ECO:0000313" key="14">
    <source>
        <dbReference type="EMBL" id="EDO36436.1"/>
    </source>
</evidence>
<keyword evidence="6" id="KW-0862">Zinc</keyword>
<feature type="non-terminal residue" evidence="14">
    <location>
        <position position="1"/>
    </location>
</feature>
<feature type="coiled-coil region" evidence="11">
    <location>
        <begin position="182"/>
        <end position="217"/>
    </location>
</feature>
<dbReference type="Proteomes" id="UP000001593">
    <property type="component" value="Unassembled WGS sequence"/>
</dbReference>
<keyword evidence="5 8" id="KW-0863">Zinc-finger</keyword>
<gene>
    <name evidence="14" type="ORF">NEMVEDRAFT_v1g119814</name>
</gene>
<feature type="repeat" description="Filamin" evidence="9">
    <location>
        <begin position="302"/>
        <end position="403"/>
    </location>
</feature>
<dbReference type="Pfam" id="PF01436">
    <property type="entry name" value="NHL"/>
    <property type="match status" value="2"/>
</dbReference>
<dbReference type="InterPro" id="IPR001841">
    <property type="entry name" value="Znf_RING"/>
</dbReference>
<keyword evidence="7" id="KW-0325">Glycoprotein</keyword>
<dbReference type="InterPro" id="IPR018957">
    <property type="entry name" value="Znf_C3HC4_RING-type"/>
</dbReference>
<dbReference type="GO" id="GO:0000209">
    <property type="term" value="P:protein polyubiquitination"/>
    <property type="evidence" value="ECO:0000318"/>
    <property type="project" value="GO_Central"/>
</dbReference>
<dbReference type="SUPFAM" id="SSF57845">
    <property type="entry name" value="B-box zinc-binding domain"/>
    <property type="match status" value="1"/>
</dbReference>
<evidence type="ECO:0000256" key="6">
    <source>
        <dbReference type="ARBA" id="ARBA00022833"/>
    </source>
</evidence>
<accession>A7SIM9</accession>
<dbReference type="InterPro" id="IPR001298">
    <property type="entry name" value="Filamin/ABP280_rpt"/>
</dbReference>
<dbReference type="PhylomeDB" id="A7SIM9"/>
<evidence type="ECO:0000256" key="4">
    <source>
        <dbReference type="ARBA" id="ARBA00022737"/>
    </source>
</evidence>
<dbReference type="SMART" id="SM00502">
    <property type="entry name" value="BBC"/>
    <property type="match status" value="1"/>
</dbReference>
<dbReference type="PANTHER" id="PTHR10680:SF28">
    <property type="entry name" value="SMP-30_GLUCONOLACTONASE_LRE-LIKE REGION DOMAIN-CONTAINING PROTEIN"/>
    <property type="match status" value="1"/>
</dbReference>
<comment type="similarity">
    <text evidence="1">Belongs to the TRIM/RBCC family.</text>
</comment>
<dbReference type="Pfam" id="PF00097">
    <property type="entry name" value="zf-C3HC4"/>
    <property type="match status" value="1"/>
</dbReference>
<dbReference type="InterPro" id="IPR013658">
    <property type="entry name" value="SGL"/>
</dbReference>
<dbReference type="AlphaFoldDB" id="A7SIM9"/>
<evidence type="ECO:0000256" key="2">
    <source>
        <dbReference type="ARBA" id="ARBA00022723"/>
    </source>
</evidence>
<dbReference type="Gene3D" id="2.120.10.30">
    <property type="entry name" value="TolB, C-terminal domain"/>
    <property type="match status" value="3"/>
</dbReference>
<dbReference type="Gene3D" id="2.60.40.10">
    <property type="entry name" value="Immunoglobulins"/>
    <property type="match status" value="1"/>
</dbReference>
<dbReference type="SMART" id="SM00557">
    <property type="entry name" value="IG_FLMN"/>
    <property type="match status" value="1"/>
</dbReference>
<dbReference type="InterPro" id="IPR011042">
    <property type="entry name" value="6-blade_b-propeller_TolB-like"/>
</dbReference>
<keyword evidence="4" id="KW-0677">Repeat</keyword>
<dbReference type="InterPro" id="IPR017907">
    <property type="entry name" value="Znf_RING_CS"/>
</dbReference>
<dbReference type="InterPro" id="IPR014756">
    <property type="entry name" value="Ig_E-set"/>
</dbReference>
<evidence type="ECO:0000256" key="3">
    <source>
        <dbReference type="ARBA" id="ARBA00022729"/>
    </source>
</evidence>
<dbReference type="FunFam" id="3.30.40.10:FF:001369">
    <property type="entry name" value="Predicted protein"/>
    <property type="match status" value="1"/>
</dbReference>
<keyword evidence="3" id="KW-0732">Signal</keyword>
<evidence type="ECO:0000313" key="15">
    <source>
        <dbReference type="Proteomes" id="UP000001593"/>
    </source>
</evidence>
<evidence type="ECO:0000259" key="12">
    <source>
        <dbReference type="PROSITE" id="PS50089"/>
    </source>
</evidence>
<evidence type="ECO:0000256" key="10">
    <source>
        <dbReference type="PROSITE-ProRule" id="PRU00504"/>
    </source>
</evidence>
<feature type="repeat" description="NHL" evidence="10">
    <location>
        <begin position="647"/>
        <end position="688"/>
    </location>
</feature>
<dbReference type="PANTHER" id="PTHR10680">
    <property type="entry name" value="PEPTIDYL-GLYCINE ALPHA-AMIDATING MONOOXYGENASE"/>
    <property type="match status" value="1"/>
</dbReference>
<evidence type="ECO:0000259" key="13">
    <source>
        <dbReference type="PROSITE" id="PS50119"/>
    </source>
</evidence>
<dbReference type="PROSITE" id="PS50119">
    <property type="entry name" value="ZF_BBOX"/>
    <property type="match status" value="1"/>
</dbReference>
<dbReference type="SUPFAM" id="SSF101898">
    <property type="entry name" value="NHL repeat"/>
    <property type="match status" value="1"/>
</dbReference>
<dbReference type="Pfam" id="PF00630">
    <property type="entry name" value="Filamin"/>
    <property type="match status" value="1"/>
</dbReference>
<dbReference type="OMA" id="RVIVTDW"/>
<dbReference type="Gene3D" id="3.30.160.60">
    <property type="entry name" value="Classic Zinc Finger"/>
    <property type="match status" value="1"/>
</dbReference>
<feature type="repeat" description="NHL" evidence="10">
    <location>
        <begin position="507"/>
        <end position="550"/>
    </location>
</feature>
<evidence type="ECO:0000256" key="7">
    <source>
        <dbReference type="ARBA" id="ARBA00023180"/>
    </source>
</evidence>
<name>A7SIM9_NEMVE</name>
<proteinExistence type="inferred from homology"/>
<dbReference type="GO" id="GO:0043161">
    <property type="term" value="P:proteasome-mediated ubiquitin-dependent protein catabolic process"/>
    <property type="evidence" value="ECO:0000318"/>
    <property type="project" value="GO_Central"/>
</dbReference>
<dbReference type="Pfam" id="PF08450">
    <property type="entry name" value="SGL"/>
    <property type="match status" value="1"/>
</dbReference>
<dbReference type="InterPro" id="IPR000315">
    <property type="entry name" value="Znf_B-box"/>
</dbReference>
<dbReference type="InterPro" id="IPR001258">
    <property type="entry name" value="NHL_repeat"/>
</dbReference>
<evidence type="ECO:0000256" key="8">
    <source>
        <dbReference type="PROSITE-ProRule" id="PRU00024"/>
    </source>
</evidence>
<dbReference type="PROSITE" id="PS51125">
    <property type="entry name" value="NHL"/>
    <property type="match status" value="5"/>
</dbReference>
<organism evidence="14 15">
    <name type="scientific">Nematostella vectensis</name>
    <name type="common">Starlet sea anemone</name>
    <dbReference type="NCBI Taxonomy" id="45351"/>
    <lineage>
        <taxon>Eukaryota</taxon>
        <taxon>Metazoa</taxon>
        <taxon>Cnidaria</taxon>
        <taxon>Anthozoa</taxon>
        <taxon>Hexacorallia</taxon>
        <taxon>Actiniaria</taxon>
        <taxon>Edwardsiidae</taxon>
        <taxon>Nematostella</taxon>
    </lineage>
</organism>
<dbReference type="InterPro" id="IPR013083">
    <property type="entry name" value="Znf_RING/FYVE/PHD"/>
</dbReference>
<evidence type="ECO:0000256" key="5">
    <source>
        <dbReference type="ARBA" id="ARBA00022771"/>
    </source>
</evidence>
<dbReference type="InterPro" id="IPR003649">
    <property type="entry name" value="Bbox_C"/>
</dbReference>
<dbReference type="Pfam" id="PF17170">
    <property type="entry name" value="DUF5128"/>
    <property type="match status" value="1"/>
</dbReference>
<evidence type="ECO:0000256" key="11">
    <source>
        <dbReference type="SAM" id="Coils"/>
    </source>
</evidence>
<dbReference type="InterPro" id="IPR017868">
    <property type="entry name" value="Filamin/ABP280_repeat-like"/>
</dbReference>
<dbReference type="HOGENOM" id="CLU_008645_4_1_1"/>
<dbReference type="Gene3D" id="3.30.40.10">
    <property type="entry name" value="Zinc/RING finger domain, C3HC4 (zinc finger)"/>
    <property type="match status" value="1"/>
</dbReference>
<dbReference type="PROSITE" id="PS50194">
    <property type="entry name" value="FILAMIN_REPEAT"/>
    <property type="match status" value="1"/>
</dbReference>
<dbReference type="InterPro" id="IPR013783">
    <property type="entry name" value="Ig-like_fold"/>
</dbReference>
<keyword evidence="15" id="KW-1185">Reference proteome</keyword>
<dbReference type="FunFam" id="2.120.10.30:FF:000037">
    <property type="entry name" value="Uncharacterized protein, isoform E"/>
    <property type="match status" value="1"/>
</dbReference>
<dbReference type="PROSITE" id="PS00518">
    <property type="entry name" value="ZF_RING_1"/>
    <property type="match status" value="1"/>
</dbReference>
<dbReference type="SUPFAM" id="SSF81296">
    <property type="entry name" value="E set domains"/>
    <property type="match status" value="1"/>
</dbReference>
<dbReference type="eggNOG" id="KOG2177">
    <property type="taxonomic scope" value="Eukaryota"/>
</dbReference>
<sequence length="688" mass="77259">MDIQSILENLEELLTCRQCSNVFKNPRITPCLHSFCAECLNEIARSRPYQAYIACPTCKYEIRKPEGGLFNTLPPNFFLNRLHDIYVAKRRSYSDSNCGNCHRKVLLNSFCFACDTFMCEECLTAHNHKHKIIDIHDAANDHKMKIIDGNIKLKSKLKTVETGISNVEFKKMEVNEQIDYVKSDIKSRIESLVRTLKKHEEEMINELEKIRKDKQENLSFQLQMYETMHRQTMGAVVFTEDLLQRNMSEEILSIKNHMFERVNEILDTNVGVTPAENERVGYVANSEAYNGIQSVCLGHISTSLTEPIESTAEGEGLSDVSAGEEVYFTVTTRNAQGDVYYSEIDHVVVGVDSLMWGDVEASVKSLHNGHYEVKYIARVPGIYKIQVEIGGQHIKDSPFNVEVKQPVLTPVKSFSSHGMTKGKFLQPHGVAVSTIGQIVVSDSLKHHLQVFTPDGNLMFDFGGEGSDDGKFMHPMAIAFDKSEKCLYVADSDNNRIQVVDVKNGRFIRKFGCVGEGPGQFNGPCGVSVDGKGRVIVTDWNNNRVQVFSSEGKFLMKLGDTGEERIIQPRCALYHDDKEAFIVSDTGNNVIKVFDKNGKFSHVIGKPGSKRGELHGPRGLAIDKYQNIIVCDFENHRLQFFKFDGTVLSSFGTNGKGIGQFAFPLSISVVGGERVIVSDWGNNRIQIFK</sequence>
<feature type="domain" description="B box-type" evidence="13">
    <location>
        <begin position="93"/>
        <end position="135"/>
    </location>
</feature>